<protein>
    <recommendedName>
        <fullName evidence="2">Retrotransposon gag domain-containing protein</fullName>
    </recommendedName>
</protein>
<sequence length="198" mass="22182">MGEERSQQLATEETLQQTQARLNATAGQQSPSPAPAPAFNPMVLAKPQTFNGTRGAAAKRFVGQIGLHTVTYPEQFPTDASKVVFTVLFMRDYAATWSQPHLDKVFHEVPVVFDEFLNDSRSRFFDHNCQHCAEVALRNLFQTGTVSAYKQDFNQHTRTLGWAKNPLMSLYQHGFKENILSDFQPVRAAQQSASAVPH</sequence>
<name>A0A0L6VIT3_9BASI</name>
<dbReference type="InterPro" id="IPR032567">
    <property type="entry name" value="RTL1-rel"/>
</dbReference>
<comment type="caution">
    <text evidence="3">The sequence shown here is derived from an EMBL/GenBank/DDBJ whole genome shotgun (WGS) entry which is preliminary data.</text>
</comment>
<feature type="domain" description="Retrotransposon gag" evidence="2">
    <location>
        <begin position="86"/>
        <end position="176"/>
    </location>
</feature>
<proteinExistence type="predicted"/>
<accession>A0A0L6VIT3</accession>
<evidence type="ECO:0000313" key="4">
    <source>
        <dbReference type="Proteomes" id="UP000037035"/>
    </source>
</evidence>
<evidence type="ECO:0000256" key="1">
    <source>
        <dbReference type="SAM" id="MobiDB-lite"/>
    </source>
</evidence>
<evidence type="ECO:0000313" key="3">
    <source>
        <dbReference type="EMBL" id="KNZ60462.1"/>
    </source>
</evidence>
<dbReference type="Proteomes" id="UP000037035">
    <property type="component" value="Unassembled WGS sequence"/>
</dbReference>
<dbReference type="AlphaFoldDB" id="A0A0L6VIT3"/>
<gene>
    <name evidence="3" type="ORF">VP01_154g5</name>
</gene>
<evidence type="ECO:0000259" key="2">
    <source>
        <dbReference type="Pfam" id="PF03732"/>
    </source>
</evidence>
<dbReference type="PANTHER" id="PTHR15503:SF22">
    <property type="entry name" value="TRANSPOSON TY3-I GAG POLYPROTEIN"/>
    <property type="match status" value="1"/>
</dbReference>
<reference evidence="3 4" key="1">
    <citation type="submission" date="2015-08" db="EMBL/GenBank/DDBJ databases">
        <title>Next Generation Sequencing and Analysis of the Genome of Puccinia sorghi L Schw, the Causal Agent of Maize Common Rust.</title>
        <authorList>
            <person name="Rochi L."/>
            <person name="Burguener G."/>
            <person name="Darino M."/>
            <person name="Turjanski A."/>
            <person name="Kreff E."/>
            <person name="Dieguez M.J."/>
            <person name="Sacco F."/>
        </authorList>
    </citation>
    <scope>NUCLEOTIDE SEQUENCE [LARGE SCALE GENOMIC DNA]</scope>
    <source>
        <strain evidence="3 4">RO10H11247</strain>
    </source>
</reference>
<dbReference type="Pfam" id="PF03732">
    <property type="entry name" value="Retrotrans_gag"/>
    <property type="match status" value="1"/>
</dbReference>
<keyword evidence="4" id="KW-1185">Reference proteome</keyword>
<dbReference type="InterPro" id="IPR005162">
    <property type="entry name" value="Retrotrans_gag_dom"/>
</dbReference>
<organism evidence="3 4">
    <name type="scientific">Puccinia sorghi</name>
    <dbReference type="NCBI Taxonomy" id="27349"/>
    <lineage>
        <taxon>Eukaryota</taxon>
        <taxon>Fungi</taxon>
        <taxon>Dikarya</taxon>
        <taxon>Basidiomycota</taxon>
        <taxon>Pucciniomycotina</taxon>
        <taxon>Pucciniomycetes</taxon>
        <taxon>Pucciniales</taxon>
        <taxon>Pucciniaceae</taxon>
        <taxon>Puccinia</taxon>
    </lineage>
</organism>
<dbReference type="EMBL" id="LAVV01006109">
    <property type="protein sequence ID" value="KNZ60462.1"/>
    <property type="molecule type" value="Genomic_DNA"/>
</dbReference>
<dbReference type="VEuPathDB" id="FungiDB:VP01_154g5"/>
<feature type="compositionally biased region" description="Low complexity" evidence="1">
    <location>
        <begin position="7"/>
        <end position="31"/>
    </location>
</feature>
<dbReference type="PANTHER" id="PTHR15503">
    <property type="entry name" value="LDOC1 RELATED"/>
    <property type="match status" value="1"/>
</dbReference>
<feature type="region of interest" description="Disordered" evidence="1">
    <location>
        <begin position="1"/>
        <end position="36"/>
    </location>
</feature>